<proteinExistence type="predicted"/>
<comment type="caution">
    <text evidence="1">The sequence shown here is derived from an EMBL/GenBank/DDBJ whole genome shotgun (WGS) entry which is preliminary data.</text>
</comment>
<evidence type="ECO:0000313" key="1">
    <source>
        <dbReference type="EMBL" id="MBP1969817.1"/>
    </source>
</evidence>
<dbReference type="InterPro" id="IPR035218">
    <property type="entry name" value="DUF5327"/>
</dbReference>
<protein>
    <recommendedName>
        <fullName evidence="3">YwdI family protein</fullName>
    </recommendedName>
</protein>
<dbReference type="Pfam" id="PF17261">
    <property type="entry name" value="DUF5327"/>
    <property type="match status" value="1"/>
</dbReference>
<accession>A0ABS4IFU1</accession>
<dbReference type="Proteomes" id="UP001519345">
    <property type="component" value="Unassembled WGS sequence"/>
</dbReference>
<keyword evidence="2" id="KW-1185">Reference proteome</keyword>
<sequence length="103" mass="11678">MAVGNDKVIQKMISELNQAKEQNHKQDKWLKHIENVRLLCDLLLEDDASESTNEAKSPTESISTEEMKAMIGKQESEVKSNPDKFKKSTIDHDIANGNSIFDF</sequence>
<evidence type="ECO:0008006" key="3">
    <source>
        <dbReference type="Google" id="ProtNLM"/>
    </source>
</evidence>
<gene>
    <name evidence="1" type="ORF">J2Z83_001925</name>
</gene>
<dbReference type="RefSeq" id="WP_209462985.1">
    <property type="nucleotide sequence ID" value="NZ_CP110224.1"/>
</dbReference>
<name>A0ABS4IFU1_9BACI</name>
<organism evidence="1 2">
    <name type="scientific">Virgibacillus natechei</name>
    <dbReference type="NCBI Taxonomy" id="1216297"/>
    <lineage>
        <taxon>Bacteria</taxon>
        <taxon>Bacillati</taxon>
        <taxon>Bacillota</taxon>
        <taxon>Bacilli</taxon>
        <taxon>Bacillales</taxon>
        <taxon>Bacillaceae</taxon>
        <taxon>Virgibacillus</taxon>
    </lineage>
</organism>
<dbReference type="EMBL" id="JAGGKX010000008">
    <property type="protein sequence ID" value="MBP1969817.1"/>
    <property type="molecule type" value="Genomic_DNA"/>
</dbReference>
<evidence type="ECO:0000313" key="2">
    <source>
        <dbReference type="Proteomes" id="UP001519345"/>
    </source>
</evidence>
<reference evidence="1 2" key="1">
    <citation type="submission" date="2021-03" db="EMBL/GenBank/DDBJ databases">
        <title>Genomic Encyclopedia of Type Strains, Phase IV (KMG-IV): sequencing the most valuable type-strain genomes for metagenomic binning, comparative biology and taxonomic classification.</title>
        <authorList>
            <person name="Goeker M."/>
        </authorList>
    </citation>
    <scope>NUCLEOTIDE SEQUENCE [LARGE SCALE GENOMIC DNA]</scope>
    <source>
        <strain evidence="1 2">DSM 25609</strain>
    </source>
</reference>